<evidence type="ECO:0000256" key="1">
    <source>
        <dbReference type="SAM" id="MobiDB-lite"/>
    </source>
</evidence>
<feature type="region of interest" description="Disordered" evidence="1">
    <location>
        <begin position="31"/>
        <end position="54"/>
    </location>
</feature>
<gene>
    <name evidence="3" type="ORF">Cgig2_018208</name>
</gene>
<dbReference type="Proteomes" id="UP001153076">
    <property type="component" value="Unassembled WGS sequence"/>
</dbReference>
<feature type="signal peptide" evidence="2">
    <location>
        <begin position="1"/>
        <end position="23"/>
    </location>
</feature>
<protein>
    <submittedName>
        <fullName evidence="3">Uncharacterized protein</fullName>
    </submittedName>
</protein>
<accession>A0A9Q1QRK8</accession>
<organism evidence="3 4">
    <name type="scientific">Carnegiea gigantea</name>
    <dbReference type="NCBI Taxonomy" id="171969"/>
    <lineage>
        <taxon>Eukaryota</taxon>
        <taxon>Viridiplantae</taxon>
        <taxon>Streptophyta</taxon>
        <taxon>Embryophyta</taxon>
        <taxon>Tracheophyta</taxon>
        <taxon>Spermatophyta</taxon>
        <taxon>Magnoliopsida</taxon>
        <taxon>eudicotyledons</taxon>
        <taxon>Gunneridae</taxon>
        <taxon>Pentapetalae</taxon>
        <taxon>Caryophyllales</taxon>
        <taxon>Cactineae</taxon>
        <taxon>Cactaceae</taxon>
        <taxon>Cactoideae</taxon>
        <taxon>Echinocereeae</taxon>
        <taxon>Carnegiea</taxon>
    </lineage>
</organism>
<evidence type="ECO:0000256" key="2">
    <source>
        <dbReference type="SAM" id="SignalP"/>
    </source>
</evidence>
<keyword evidence="2" id="KW-0732">Signal</keyword>
<dbReference type="EMBL" id="JAKOGI010000008">
    <property type="protein sequence ID" value="KAJ8451574.1"/>
    <property type="molecule type" value="Genomic_DNA"/>
</dbReference>
<sequence length="189" mass="19995">MGRKLVLVALVLFSFLGISLVEATRVLEDKKQASAPSDEEQIGNNEDADESEGAVTPSVIFAEEGPVGGPVSPDMFKEIANHDHHKPDLPFQFNSASTLESLPSTIVAIFKASSFSHNLFSGGLGGSPVGGSWSTSFWLTLALRGERSGPTFQVPRCHGVVARDCIAGGTVGHCWMPRAVYGGKLGVQL</sequence>
<comment type="caution">
    <text evidence="3">The sequence shown here is derived from an EMBL/GenBank/DDBJ whole genome shotgun (WGS) entry which is preliminary data.</text>
</comment>
<evidence type="ECO:0000313" key="4">
    <source>
        <dbReference type="Proteomes" id="UP001153076"/>
    </source>
</evidence>
<proteinExistence type="predicted"/>
<reference evidence="3" key="1">
    <citation type="submission" date="2022-04" db="EMBL/GenBank/DDBJ databases">
        <title>Carnegiea gigantea Genome sequencing and assembly v2.</title>
        <authorList>
            <person name="Copetti D."/>
            <person name="Sanderson M.J."/>
            <person name="Burquez A."/>
            <person name="Wojciechowski M.F."/>
        </authorList>
    </citation>
    <scope>NUCLEOTIDE SEQUENCE</scope>
    <source>
        <strain evidence="3">SGP5-SGP5p</strain>
        <tissue evidence="3">Aerial part</tissue>
    </source>
</reference>
<dbReference type="AlphaFoldDB" id="A0A9Q1QRK8"/>
<name>A0A9Q1QRK8_9CARY</name>
<feature type="chain" id="PRO_5040502620" evidence="2">
    <location>
        <begin position="24"/>
        <end position="189"/>
    </location>
</feature>
<keyword evidence="4" id="KW-1185">Reference proteome</keyword>
<feature type="compositionally biased region" description="Acidic residues" evidence="1">
    <location>
        <begin position="37"/>
        <end position="52"/>
    </location>
</feature>
<evidence type="ECO:0000313" key="3">
    <source>
        <dbReference type="EMBL" id="KAJ8451574.1"/>
    </source>
</evidence>